<dbReference type="PRINTS" id="PR01005">
    <property type="entry name" value="FLGHOOKAP1"/>
</dbReference>
<comment type="similarity">
    <text evidence="3">Belongs to the flagella basal body rod proteins family.</text>
</comment>
<dbReference type="PANTHER" id="PTHR30033">
    <property type="entry name" value="FLAGELLAR HOOK-ASSOCIATED PROTEIN 1"/>
    <property type="match status" value="1"/>
</dbReference>
<evidence type="ECO:0000313" key="11">
    <source>
        <dbReference type="Proteomes" id="UP000604730"/>
    </source>
</evidence>
<organism evidence="10 11">
    <name type="scientific">Catonella massiliensis</name>
    <dbReference type="NCBI Taxonomy" id="2799636"/>
    <lineage>
        <taxon>Bacteria</taxon>
        <taxon>Bacillati</taxon>
        <taxon>Bacillota</taxon>
        <taxon>Clostridia</taxon>
        <taxon>Lachnospirales</taxon>
        <taxon>Lachnospiraceae</taxon>
        <taxon>Catonella</taxon>
    </lineage>
</organism>
<evidence type="ECO:0000259" key="7">
    <source>
        <dbReference type="Pfam" id="PF00460"/>
    </source>
</evidence>
<dbReference type="InterPro" id="IPR001444">
    <property type="entry name" value="Flag_bb_rod_N"/>
</dbReference>
<dbReference type="Pfam" id="PF00460">
    <property type="entry name" value="Flg_bb_rod"/>
    <property type="match status" value="1"/>
</dbReference>
<dbReference type="Pfam" id="PF06429">
    <property type="entry name" value="Flg_bbr_C"/>
    <property type="match status" value="1"/>
</dbReference>
<keyword evidence="11" id="KW-1185">Reference proteome</keyword>
<proteinExistence type="inferred from homology"/>
<dbReference type="Pfam" id="PF22638">
    <property type="entry name" value="FlgK_D1"/>
    <property type="match status" value="1"/>
</dbReference>
<reference evidence="10 11" key="1">
    <citation type="submission" date="2021-01" db="EMBL/GenBank/DDBJ databases">
        <title>Isolation and description of Catonella massiliensis sp. nov., a novel Catonella species, isolated from a stable periodontitis subject.</title>
        <authorList>
            <person name="Antezack A."/>
            <person name="Boxberger M."/>
            <person name="La Scola B."/>
            <person name="Monnet-Corti V."/>
        </authorList>
    </citation>
    <scope>NUCLEOTIDE SEQUENCE [LARGE SCALE GENOMIC DNA]</scope>
    <source>
        <strain evidence="10 11">Marseille-Q4567</strain>
    </source>
</reference>
<dbReference type="InterPro" id="IPR002371">
    <property type="entry name" value="FlgK"/>
</dbReference>
<dbReference type="RefSeq" id="WP_208427974.1">
    <property type="nucleotide sequence ID" value="NZ_JAEPRJ010000001.1"/>
</dbReference>
<dbReference type="InterPro" id="IPR010930">
    <property type="entry name" value="Flg_bb/hook_C_dom"/>
</dbReference>
<feature type="domain" description="Flagellar hook-associated protein FlgK helical" evidence="9">
    <location>
        <begin position="99"/>
        <end position="264"/>
    </location>
</feature>
<name>A0ABS1IX55_9FIRM</name>
<evidence type="ECO:0000256" key="6">
    <source>
        <dbReference type="ARBA" id="ARBA00023143"/>
    </source>
</evidence>
<dbReference type="EMBL" id="JAEPRJ010000001">
    <property type="protein sequence ID" value="MBK5896400.1"/>
    <property type="molecule type" value="Genomic_DNA"/>
</dbReference>
<evidence type="ECO:0000256" key="3">
    <source>
        <dbReference type="ARBA" id="ARBA00009677"/>
    </source>
</evidence>
<dbReference type="Proteomes" id="UP000604730">
    <property type="component" value="Unassembled WGS sequence"/>
</dbReference>
<evidence type="ECO:0000259" key="8">
    <source>
        <dbReference type="Pfam" id="PF06429"/>
    </source>
</evidence>
<evidence type="ECO:0000256" key="1">
    <source>
        <dbReference type="ARBA" id="ARBA00004365"/>
    </source>
</evidence>
<dbReference type="PANTHER" id="PTHR30033:SF2">
    <property type="entry name" value="FLAGELLAR HOOK PROTEIN"/>
    <property type="match status" value="1"/>
</dbReference>
<gene>
    <name evidence="10" type="primary">flgK</name>
    <name evidence="10" type="ORF">JJN12_01175</name>
</gene>
<comment type="caution">
    <text evidence="10">The sequence shown here is derived from an EMBL/GenBank/DDBJ whole genome shotgun (WGS) entry which is preliminary data.</text>
</comment>
<evidence type="ECO:0000313" key="10">
    <source>
        <dbReference type="EMBL" id="MBK5896400.1"/>
    </source>
</evidence>
<keyword evidence="5" id="KW-0964">Secreted</keyword>
<sequence length="632" mass="71388">MSLMTSFGVGVSGLNTAQNSLNATAHNLTNVDTKGYVRQQVLTVDKEYERTATLRYMDQTGHGSIVDKIRQLRDRFLDDSFRRESGRQGFYNAQAEIVTEVENLFGELQGTTFQSSMQDLWKSVQELQKEPESVVARTSLVETAGTFIERCHTITTQLKSLRQDINLKIENNVKRINEIGVRLDQINDEVRKEEVIGQSANDYRDERNKLLDELGSYVKVSYKEVKDGSVLVTVEGTQFVTEFGVNEIGLKTTDDELKLHTPVWNFDINDDKEPREVFNFDFPPTSAADTDIGSLKGLLLARGRQGRYTDIPVQPKPEDYEEGEDDEHYISAMRAFEQAKVNYNNTVAPSLLTNTEAQFDQLIHGLTTMINDILAPNLTATWTDGGVPVWKNSEGKVLEGDEIPNIDISDLEDYKIEEKDALGNPTGRYKVSILDVKNAPVSADKTKTPGNALFDRKSTPRYKELDVEMDGKKVMLYNSEDYDPNYEGSKYSMFSMGEIEVNKQIRENVSLIPLSYNTNTGDYSMDIAAKLNKVWDEKFAVLNPNTLTKNTFMEYYTAFTSEVANTGHTLKAMAKSQETTTQSVDNQRQQVLGTSSDEELTHMIKFQQAFNAASRYITVIDEMLEHVVTRLG</sequence>
<dbReference type="NCBIfam" id="TIGR02492">
    <property type="entry name" value="flgK_ends"/>
    <property type="match status" value="1"/>
</dbReference>
<dbReference type="InterPro" id="IPR053927">
    <property type="entry name" value="FlgK_helical"/>
</dbReference>
<feature type="domain" description="Flagellar basal body rod protein N-terminal" evidence="7">
    <location>
        <begin position="9"/>
        <end position="36"/>
    </location>
</feature>
<protein>
    <recommendedName>
        <fullName evidence="4">Flagellar hook-associated protein 1</fullName>
    </recommendedName>
</protein>
<evidence type="ECO:0000256" key="5">
    <source>
        <dbReference type="ARBA" id="ARBA00022525"/>
    </source>
</evidence>
<evidence type="ECO:0000259" key="9">
    <source>
        <dbReference type="Pfam" id="PF22638"/>
    </source>
</evidence>
<evidence type="ECO:0000256" key="4">
    <source>
        <dbReference type="ARBA" id="ARBA00016244"/>
    </source>
</evidence>
<keyword evidence="10" id="KW-0282">Flagellum</keyword>
<keyword evidence="10" id="KW-0966">Cell projection</keyword>
<evidence type="ECO:0000256" key="2">
    <source>
        <dbReference type="ARBA" id="ARBA00004613"/>
    </source>
</evidence>
<dbReference type="SUPFAM" id="SSF64518">
    <property type="entry name" value="Phase 1 flagellin"/>
    <property type="match status" value="1"/>
</dbReference>
<feature type="domain" description="Flagellar basal-body/hook protein C-terminal" evidence="8">
    <location>
        <begin position="594"/>
        <end position="625"/>
    </location>
</feature>
<keyword evidence="6" id="KW-0975">Bacterial flagellum</keyword>
<accession>A0ABS1IX55</accession>
<keyword evidence="10" id="KW-0969">Cilium</keyword>
<comment type="subcellular location">
    <subcellularLocation>
        <location evidence="1">Bacterial flagellum</location>
    </subcellularLocation>
    <subcellularLocation>
        <location evidence="2">Secreted</location>
    </subcellularLocation>
</comment>